<organism evidence="2 3">
    <name type="scientific">Pyruvatibacter mobilis</name>
    <dbReference type="NCBI Taxonomy" id="1712261"/>
    <lineage>
        <taxon>Bacteria</taxon>
        <taxon>Pseudomonadati</taxon>
        <taxon>Pseudomonadota</taxon>
        <taxon>Alphaproteobacteria</taxon>
        <taxon>Hyphomicrobiales</taxon>
        <taxon>Parvibaculaceae</taxon>
        <taxon>Pyruvatibacter</taxon>
    </lineage>
</organism>
<keyword evidence="3" id="KW-1185">Reference proteome</keyword>
<evidence type="ECO:0000313" key="3">
    <source>
        <dbReference type="Proteomes" id="UP000470384"/>
    </source>
</evidence>
<feature type="region of interest" description="Disordered" evidence="1">
    <location>
        <begin position="9"/>
        <end position="34"/>
    </location>
</feature>
<evidence type="ECO:0000256" key="1">
    <source>
        <dbReference type="SAM" id="MobiDB-lite"/>
    </source>
</evidence>
<dbReference type="Pfam" id="PF12100">
    <property type="entry name" value="DUF3576"/>
    <property type="match status" value="1"/>
</dbReference>
<dbReference type="Proteomes" id="UP000470384">
    <property type="component" value="Unassembled WGS sequence"/>
</dbReference>
<dbReference type="EMBL" id="WXYQ01000004">
    <property type="protein sequence ID" value="NBG95158.1"/>
    <property type="molecule type" value="Genomic_DNA"/>
</dbReference>
<proteinExistence type="predicted"/>
<sequence>MTLGIAACAGSEGEQRYPTEKPGGKSDPFGNSRAVTEPGIFGEGGLFSLGSGGDGGNGNGIGVNSFLWRASLDTTSFMPLASADPFGGVIITDWYTAPEAPAERFKMTIYILDTRLRADGVKVSVFKQQQTPDGTGWADAAVTPGTSAQLENAILIRARQLRIDTLAAEE</sequence>
<protein>
    <submittedName>
        <fullName evidence="2">DUF3576 domain-containing protein</fullName>
    </submittedName>
</protein>
<evidence type="ECO:0000313" key="2">
    <source>
        <dbReference type="EMBL" id="NBG95158.1"/>
    </source>
</evidence>
<gene>
    <name evidence="2" type="ORF">GTQ45_05380</name>
</gene>
<comment type="caution">
    <text evidence="2">The sequence shown here is derived from an EMBL/GenBank/DDBJ whole genome shotgun (WGS) entry which is preliminary data.</text>
</comment>
<feature type="compositionally biased region" description="Basic and acidic residues" evidence="1">
    <location>
        <begin position="13"/>
        <end position="24"/>
    </location>
</feature>
<dbReference type="OrthoDB" id="8479681at2"/>
<dbReference type="InterPro" id="IPR021959">
    <property type="entry name" value="DUF3576"/>
</dbReference>
<accession>A0A845QA36</accession>
<reference evidence="2 3" key="1">
    <citation type="journal article" date="2016" name="Int. J. Syst. Evol. Microbiol.">
        <title>Pyruvatibacter mobilis gen. nov., sp. nov., a marine bacterium from the culture broth of Picochlorum sp. 122.</title>
        <authorList>
            <person name="Wang G."/>
            <person name="Tang M."/>
            <person name="Wu H."/>
            <person name="Dai S."/>
            <person name="Li T."/>
            <person name="Chen C."/>
            <person name="He H."/>
            <person name="Fan J."/>
            <person name="Xiang W."/>
            <person name="Li X."/>
        </authorList>
    </citation>
    <scope>NUCLEOTIDE SEQUENCE [LARGE SCALE GENOMIC DNA]</scope>
    <source>
        <strain evidence="2 3">GYP-11</strain>
    </source>
</reference>
<name>A0A845QA36_9HYPH</name>
<dbReference type="AlphaFoldDB" id="A0A845QA36"/>